<name>A0A1G6HA30_9BACI</name>
<dbReference type="InterPro" id="IPR036746">
    <property type="entry name" value="TT1725-like_sf"/>
</dbReference>
<accession>A0A1G6HA30</accession>
<evidence type="ECO:0000313" key="2">
    <source>
        <dbReference type="Proteomes" id="UP000242662"/>
    </source>
</evidence>
<organism evidence="1 2">
    <name type="scientific">Shouchella lonarensis</name>
    <dbReference type="NCBI Taxonomy" id="1464122"/>
    <lineage>
        <taxon>Bacteria</taxon>
        <taxon>Bacillati</taxon>
        <taxon>Bacillota</taxon>
        <taxon>Bacilli</taxon>
        <taxon>Bacillales</taxon>
        <taxon>Bacillaceae</taxon>
        <taxon>Shouchella</taxon>
    </lineage>
</organism>
<sequence length="92" mass="10608">MIGFIRCELFIGEPQSLKEKRSIMKRLTVTLRQRYNVSVAETAYQDLWQRAELSLCVVSSHKKGAEAVLTRALAHIDSETAVERTVTNWEWL</sequence>
<dbReference type="SUPFAM" id="SSF103007">
    <property type="entry name" value="Hypothetical protein TT1725"/>
    <property type="match status" value="1"/>
</dbReference>
<protein>
    <recommendedName>
        <fullName evidence="3">YlxP-like protein</fullName>
    </recommendedName>
</protein>
<dbReference type="OrthoDB" id="9809023at2"/>
<reference evidence="2" key="1">
    <citation type="submission" date="2016-09" db="EMBL/GenBank/DDBJ databases">
        <authorList>
            <person name="Varghese N."/>
            <person name="Submissions S."/>
        </authorList>
    </citation>
    <scope>NUCLEOTIDE SEQUENCE [LARGE SCALE GENOMIC DNA]</scope>
    <source>
        <strain evidence="2">25nlg</strain>
    </source>
</reference>
<gene>
    <name evidence="1" type="ORF">SAMN05421737_10341</name>
</gene>
<dbReference type="EMBL" id="FMYM01000003">
    <property type="protein sequence ID" value="SDB90296.1"/>
    <property type="molecule type" value="Genomic_DNA"/>
</dbReference>
<dbReference type="Gene3D" id="3.30.70.1120">
    <property type="entry name" value="TT1725-like"/>
    <property type="match status" value="1"/>
</dbReference>
<evidence type="ECO:0000313" key="1">
    <source>
        <dbReference type="EMBL" id="SDB90296.1"/>
    </source>
</evidence>
<keyword evidence="2" id="KW-1185">Reference proteome</keyword>
<proteinExistence type="predicted"/>
<dbReference type="AlphaFoldDB" id="A0A1G6HA30"/>
<dbReference type="STRING" id="1464122.SAMN05421737_10341"/>
<dbReference type="InterPro" id="IPR007546">
    <property type="entry name" value="DUF503"/>
</dbReference>
<dbReference type="Pfam" id="PF04456">
    <property type="entry name" value="DUF503"/>
    <property type="match status" value="1"/>
</dbReference>
<dbReference type="Proteomes" id="UP000242662">
    <property type="component" value="Unassembled WGS sequence"/>
</dbReference>
<dbReference type="PANTHER" id="PTHR36441">
    <property type="entry name" value="HYPOTHETICAL CYTOSOLIC PROTEIN"/>
    <property type="match status" value="1"/>
</dbReference>
<dbReference type="RefSeq" id="WP_090774913.1">
    <property type="nucleotide sequence ID" value="NZ_FMYM01000003.1"/>
</dbReference>
<dbReference type="PANTHER" id="PTHR36441:SF1">
    <property type="entry name" value="DUF503 DOMAIN-CONTAINING PROTEIN"/>
    <property type="match status" value="1"/>
</dbReference>
<evidence type="ECO:0008006" key="3">
    <source>
        <dbReference type="Google" id="ProtNLM"/>
    </source>
</evidence>